<organism evidence="2">
    <name type="scientific">Medioppia subpectinata</name>
    <dbReference type="NCBI Taxonomy" id="1979941"/>
    <lineage>
        <taxon>Eukaryota</taxon>
        <taxon>Metazoa</taxon>
        <taxon>Ecdysozoa</taxon>
        <taxon>Arthropoda</taxon>
        <taxon>Chelicerata</taxon>
        <taxon>Arachnida</taxon>
        <taxon>Acari</taxon>
        <taxon>Acariformes</taxon>
        <taxon>Sarcoptiformes</taxon>
        <taxon>Oribatida</taxon>
        <taxon>Brachypylina</taxon>
        <taxon>Oppioidea</taxon>
        <taxon>Oppiidae</taxon>
        <taxon>Medioppia</taxon>
    </lineage>
</organism>
<evidence type="ECO:0000313" key="2">
    <source>
        <dbReference type="EMBL" id="CAD7634341.1"/>
    </source>
</evidence>
<reference evidence="2" key="1">
    <citation type="submission" date="2020-11" db="EMBL/GenBank/DDBJ databases">
        <authorList>
            <person name="Tran Van P."/>
        </authorList>
    </citation>
    <scope>NUCLEOTIDE SEQUENCE</scope>
</reference>
<dbReference type="EMBL" id="CAJPIZ010014443">
    <property type="protein sequence ID" value="CAG2114771.1"/>
    <property type="molecule type" value="Genomic_DNA"/>
</dbReference>
<feature type="compositionally biased region" description="Pro residues" evidence="1">
    <location>
        <begin position="21"/>
        <end position="35"/>
    </location>
</feature>
<dbReference type="EMBL" id="OC869018">
    <property type="protein sequence ID" value="CAD7634341.1"/>
    <property type="molecule type" value="Genomic_DNA"/>
</dbReference>
<name>A0A7R9Q6N8_9ACAR</name>
<evidence type="ECO:0000313" key="3">
    <source>
        <dbReference type="Proteomes" id="UP000759131"/>
    </source>
</evidence>
<feature type="region of interest" description="Disordered" evidence="1">
    <location>
        <begin position="157"/>
        <end position="186"/>
    </location>
</feature>
<gene>
    <name evidence="2" type="ORF">OSB1V03_LOCUS14737</name>
</gene>
<dbReference type="AlphaFoldDB" id="A0A7R9Q6N8"/>
<dbReference type="Proteomes" id="UP000759131">
    <property type="component" value="Unassembled WGS sequence"/>
</dbReference>
<keyword evidence="3" id="KW-1185">Reference proteome</keyword>
<sequence length="420" mass="47499">MSKRYQKTIFLSKREESHLSPSPPTSPPPPPPPLSLPLTTINLNHYRSVETNSEVEGLKYDFRYKSEINRMAGKRVEKIIEIPVVKDIYPTKPPISSNTTVMSYKKRESDGKIWFLPKTLLGLTQERQSVDGDFWTSVKVGEGKTWFLPQTLLGQPFPTHEETQPQYQTPKRQVDSTRSYSSEKSTQTILGMDETGYMSGSDSTQSPTVLDQRVADISGPTVQLSPQERQSVDGDFWTSVEVGEGKTWFLPQTLLGQPFPTPVTSVVSSPQTGINRRIVKDSSREALTSESTDTQSLEIDRNFWSELRISNEKTWFLPQTLLGQPFPTPAPTLGDQQTRVTQRTDNMNIDRDFWTEHRVSDGKTWFFPETLLGQPFPTAAQTFVGQQTPVRQRAENIVRSSVPDAHHIGCQFTTNSNSER</sequence>
<dbReference type="OrthoDB" id="10601935at2759"/>
<proteinExistence type="predicted"/>
<accession>A0A7R9Q6N8</accession>
<protein>
    <submittedName>
        <fullName evidence="2">Uncharacterized protein</fullName>
    </submittedName>
</protein>
<feature type="compositionally biased region" description="Polar residues" evidence="1">
    <location>
        <begin position="164"/>
        <end position="186"/>
    </location>
</feature>
<feature type="region of interest" description="Disordered" evidence="1">
    <location>
        <begin position="1"/>
        <end position="35"/>
    </location>
</feature>
<evidence type="ECO:0000256" key="1">
    <source>
        <dbReference type="SAM" id="MobiDB-lite"/>
    </source>
</evidence>